<proteinExistence type="predicted"/>
<dbReference type="Proteomes" id="UP000323166">
    <property type="component" value="Unassembled WGS sequence"/>
</dbReference>
<dbReference type="EMBL" id="VNHM01000019">
    <property type="protein sequence ID" value="TYO93349.1"/>
    <property type="molecule type" value="Genomic_DNA"/>
</dbReference>
<name>A0A5S4ZQ84_9FIRM</name>
<comment type="caution">
    <text evidence="1">The sequence shown here is derived from an EMBL/GenBank/DDBJ whole genome shotgun (WGS) entry which is preliminary data.</text>
</comment>
<gene>
    <name evidence="1" type="ORF">LX24_02675</name>
</gene>
<keyword evidence="2" id="KW-1185">Reference proteome</keyword>
<sequence>MYYILGVTGDGLEMGCDFGFDMIERIILDDILMEVPQKVMSQLVKVKRFSYFGDKPDFKGADLVGQKVQRLLLEYGIEVLREHCQSVVAERKPLLATLKRVRIKLWNLPGWQCSTKITPIGLFNHIVLFHPQLLRGLLGKEKYGVWNHEHDRVRAIGVLNKFIDFLEHNDNLRQIVIYNELTCPHWDASGEMQFDSSGRLVSFNYFGRGNGQSYKYYPQLEVWQRK</sequence>
<organism evidence="1 2">
    <name type="scientific">Desulfallas thermosapovorans DSM 6562</name>
    <dbReference type="NCBI Taxonomy" id="1121431"/>
    <lineage>
        <taxon>Bacteria</taxon>
        <taxon>Bacillati</taxon>
        <taxon>Bacillota</taxon>
        <taxon>Clostridia</taxon>
        <taxon>Eubacteriales</taxon>
        <taxon>Desulfallaceae</taxon>
        <taxon>Desulfallas</taxon>
    </lineage>
</organism>
<dbReference type="RefSeq" id="WP_166512618.1">
    <property type="nucleotide sequence ID" value="NZ_VNHM01000019.1"/>
</dbReference>
<reference evidence="1 2" key="1">
    <citation type="submission" date="2019-07" db="EMBL/GenBank/DDBJ databases">
        <title>Genomic Encyclopedia of Type Strains, Phase I: the one thousand microbial genomes (KMG-I) project.</title>
        <authorList>
            <person name="Kyrpides N."/>
        </authorList>
    </citation>
    <scope>NUCLEOTIDE SEQUENCE [LARGE SCALE GENOMIC DNA]</scope>
    <source>
        <strain evidence="1 2">DSM 6562</strain>
    </source>
</reference>
<protein>
    <submittedName>
        <fullName evidence="1">Uncharacterized protein</fullName>
    </submittedName>
</protein>
<evidence type="ECO:0000313" key="1">
    <source>
        <dbReference type="EMBL" id="TYO93349.1"/>
    </source>
</evidence>
<dbReference type="AlphaFoldDB" id="A0A5S4ZQ84"/>
<evidence type="ECO:0000313" key="2">
    <source>
        <dbReference type="Proteomes" id="UP000323166"/>
    </source>
</evidence>
<accession>A0A5S4ZQ84</accession>